<protein>
    <submittedName>
        <fullName evidence="1">Uncharacterized protein</fullName>
    </submittedName>
</protein>
<reference evidence="1 2" key="1">
    <citation type="submission" date="2016-07" db="EMBL/GenBank/DDBJ databases">
        <title>Multiple horizontal gene transfer events from other fungi enriched the ability of initially mycotrophic Trichoderma (Ascomycota) to feed on dead plant biomass.</title>
        <authorList>
            <consortium name="DOE Joint Genome Institute"/>
            <person name="Aerts A."/>
            <person name="Atanasova L."/>
            <person name="Chenthamara K."/>
            <person name="Zhang J."/>
            <person name="Grujic M."/>
            <person name="Henrissat B."/>
            <person name="Kuo A."/>
            <person name="Salamov A."/>
            <person name="Lipzen A."/>
            <person name="Labutti K."/>
            <person name="Barry K."/>
            <person name="Miao Y."/>
            <person name="Rahimi M.J."/>
            <person name="Shen Q."/>
            <person name="Grigoriev I.V."/>
            <person name="Kubicek C.P."/>
            <person name="Druzhinina I.S."/>
        </authorList>
    </citation>
    <scope>NUCLEOTIDE SEQUENCE [LARGE SCALE GENOMIC DNA]</scope>
    <source>
        <strain evidence="1 2">ATCC 18648</strain>
    </source>
</reference>
<evidence type="ECO:0000313" key="2">
    <source>
        <dbReference type="Proteomes" id="UP000240760"/>
    </source>
</evidence>
<dbReference type="AlphaFoldDB" id="A0A2T4CGP1"/>
<organism evidence="1 2">
    <name type="scientific">Trichoderma longibrachiatum ATCC 18648</name>
    <dbReference type="NCBI Taxonomy" id="983965"/>
    <lineage>
        <taxon>Eukaryota</taxon>
        <taxon>Fungi</taxon>
        <taxon>Dikarya</taxon>
        <taxon>Ascomycota</taxon>
        <taxon>Pezizomycotina</taxon>
        <taxon>Sordariomycetes</taxon>
        <taxon>Hypocreomycetidae</taxon>
        <taxon>Hypocreales</taxon>
        <taxon>Hypocreaceae</taxon>
        <taxon>Trichoderma</taxon>
    </lineage>
</organism>
<dbReference type="Proteomes" id="UP000240760">
    <property type="component" value="Unassembled WGS sequence"/>
</dbReference>
<keyword evidence="2" id="KW-1185">Reference proteome</keyword>
<dbReference type="EMBL" id="KZ679127">
    <property type="protein sequence ID" value="PTB80698.1"/>
    <property type="molecule type" value="Genomic_DNA"/>
</dbReference>
<evidence type="ECO:0000313" key="1">
    <source>
        <dbReference type="EMBL" id="PTB80698.1"/>
    </source>
</evidence>
<accession>A0A2T4CGP1</accession>
<proteinExistence type="predicted"/>
<sequence length="171" mass="19087">MLLCVKITRSTDGAMKRRRHDVPGLRAFLAFPTRLASAYPCMVPRYYATGQSFERPPNCQKIGTVHMRRGLGAQRFSVPAMSLLCRPSCGGQLDKLLDNTTPLPFAPGLLRWRHTELHAGFMFLRGYSAQSQSTLGSLSTRVVLQGQILTRSLKLPPTQSRRSMPQPCRVS</sequence>
<name>A0A2T4CGP1_TRILO</name>
<gene>
    <name evidence="1" type="ORF">M440DRAFT_1133403</name>
</gene>